<keyword evidence="1" id="KW-0732">Signal</keyword>
<dbReference type="InterPro" id="IPR050902">
    <property type="entry name" value="ABC_Transporter_SBP"/>
</dbReference>
<dbReference type="PROSITE" id="PS50983">
    <property type="entry name" value="FE_B12_PBP"/>
    <property type="match status" value="1"/>
</dbReference>
<dbReference type="InterPro" id="IPR054828">
    <property type="entry name" value="Vit_B12_bind_prot"/>
</dbReference>
<dbReference type="Proteomes" id="UP000565262">
    <property type="component" value="Unassembled WGS sequence"/>
</dbReference>
<evidence type="ECO:0000256" key="2">
    <source>
        <dbReference type="SAM" id="MobiDB-lite"/>
    </source>
</evidence>
<dbReference type="PANTHER" id="PTHR30535:SF34">
    <property type="entry name" value="MOLYBDATE-BINDING PROTEIN MOLA"/>
    <property type="match status" value="1"/>
</dbReference>
<dbReference type="InterPro" id="IPR002491">
    <property type="entry name" value="ABC_transptr_periplasmic_BD"/>
</dbReference>
<feature type="domain" description="Fe/B12 periplasmic-binding" evidence="3">
    <location>
        <begin position="37"/>
        <end position="286"/>
    </location>
</feature>
<dbReference type="SUPFAM" id="SSF53807">
    <property type="entry name" value="Helical backbone' metal receptor"/>
    <property type="match status" value="1"/>
</dbReference>
<dbReference type="PANTHER" id="PTHR30535">
    <property type="entry name" value="VITAMIN B12-BINDING PROTEIN"/>
    <property type="match status" value="1"/>
</dbReference>
<dbReference type="EMBL" id="JACJFM010000006">
    <property type="protein sequence ID" value="MBB1486306.1"/>
    <property type="molecule type" value="Genomic_DNA"/>
</dbReference>
<organism evidence="4 5">
    <name type="scientific">Oceanospirillum sediminis</name>
    <dbReference type="NCBI Taxonomy" id="2760088"/>
    <lineage>
        <taxon>Bacteria</taxon>
        <taxon>Pseudomonadati</taxon>
        <taxon>Pseudomonadota</taxon>
        <taxon>Gammaproteobacteria</taxon>
        <taxon>Oceanospirillales</taxon>
        <taxon>Oceanospirillaceae</taxon>
        <taxon>Oceanospirillum</taxon>
    </lineage>
</organism>
<dbReference type="Pfam" id="PF01497">
    <property type="entry name" value="Peripla_BP_2"/>
    <property type="match status" value="1"/>
</dbReference>
<accession>A0A839IPZ6</accession>
<feature type="compositionally biased region" description="Polar residues" evidence="2">
    <location>
        <begin position="286"/>
        <end position="298"/>
    </location>
</feature>
<evidence type="ECO:0000313" key="4">
    <source>
        <dbReference type="EMBL" id="MBB1486306.1"/>
    </source>
</evidence>
<evidence type="ECO:0000256" key="1">
    <source>
        <dbReference type="ARBA" id="ARBA00022729"/>
    </source>
</evidence>
<dbReference type="Gene3D" id="3.40.50.1980">
    <property type="entry name" value="Nitrogenase molybdenum iron protein domain"/>
    <property type="match status" value="2"/>
</dbReference>
<keyword evidence="5" id="KW-1185">Reference proteome</keyword>
<protein>
    <submittedName>
        <fullName evidence="4">Cobalamin-binding protein</fullName>
    </submittedName>
</protein>
<evidence type="ECO:0000259" key="3">
    <source>
        <dbReference type="PROSITE" id="PS50983"/>
    </source>
</evidence>
<dbReference type="CDD" id="cd01144">
    <property type="entry name" value="BtuF"/>
    <property type="match status" value="1"/>
</dbReference>
<dbReference type="AlphaFoldDB" id="A0A839IPZ6"/>
<feature type="region of interest" description="Disordered" evidence="2">
    <location>
        <begin position="286"/>
        <end position="305"/>
    </location>
</feature>
<name>A0A839IPZ6_9GAMM</name>
<reference evidence="4 5" key="1">
    <citation type="submission" date="2020-08" db="EMBL/GenBank/DDBJ databases">
        <title>Oceanospirillum sp. nov. isolated from marine sediment.</title>
        <authorList>
            <person name="Ji X."/>
        </authorList>
    </citation>
    <scope>NUCLEOTIDE SEQUENCE [LARGE SCALE GENOMIC DNA]</scope>
    <source>
        <strain evidence="4 5">D5</strain>
    </source>
</reference>
<evidence type="ECO:0000313" key="5">
    <source>
        <dbReference type="Proteomes" id="UP000565262"/>
    </source>
</evidence>
<comment type="caution">
    <text evidence="4">The sequence shown here is derived from an EMBL/GenBank/DDBJ whole genome shotgun (WGS) entry which is preliminary data.</text>
</comment>
<dbReference type="GO" id="GO:0071281">
    <property type="term" value="P:cellular response to iron ion"/>
    <property type="evidence" value="ECO:0007669"/>
    <property type="project" value="TreeGrafter"/>
</dbReference>
<gene>
    <name evidence="4" type="ORF">H4O21_06760</name>
</gene>
<dbReference type="NCBIfam" id="NF038402">
    <property type="entry name" value="TroA_like"/>
    <property type="match status" value="1"/>
</dbReference>
<sequence>MITSGLLSLIGAPLLQADIRVQDDTGTFLQLSSPANRVISLAPSVTELIFSAGAGNKLVGVVTFSNYPEAATQLPVIGSYNHFDLEKILALKPDLVIGWKSGNDQKAIHHLKALGIPVYLTETRFLEQIPETVKRLGQLMNTRTIADQAALQFNNRLAALKNTYQQQQPVRVFYQVWNRPLITINQQNLISQVIGLCGGQNVFAELDSIAPRIDIEAVLAANPDAIIASGMDKRRPEWLDEWRRWPSLKAVKNNQLHFIPPDHIQRQTLRVLTGAEQMCQQLATTRQHLSDMSGNPISDTAEENR</sequence>
<proteinExistence type="predicted"/>